<gene>
    <name evidence="9" type="ORF">IAA07_08190</name>
</gene>
<keyword evidence="3 7" id="KW-0812">Transmembrane</keyword>
<evidence type="ECO:0000256" key="1">
    <source>
        <dbReference type="ARBA" id="ARBA00004651"/>
    </source>
</evidence>
<dbReference type="AlphaFoldDB" id="A0A9D2HJN6"/>
<dbReference type="GO" id="GO:0005886">
    <property type="term" value="C:plasma membrane"/>
    <property type="evidence" value="ECO:0007669"/>
    <property type="project" value="UniProtKB-SubCell"/>
</dbReference>
<keyword evidence="4 7" id="KW-1133">Transmembrane helix</keyword>
<dbReference type="EMBL" id="DWZA01000071">
    <property type="protein sequence ID" value="HJA71538.1"/>
    <property type="molecule type" value="Genomic_DNA"/>
</dbReference>
<evidence type="ECO:0000259" key="8">
    <source>
        <dbReference type="Pfam" id="PF06738"/>
    </source>
</evidence>
<comment type="similarity">
    <text evidence="6">Belongs to the ThrE exporter (TC 2.A.79) family.</text>
</comment>
<evidence type="ECO:0000256" key="6">
    <source>
        <dbReference type="ARBA" id="ARBA00034125"/>
    </source>
</evidence>
<evidence type="ECO:0000313" key="9">
    <source>
        <dbReference type="EMBL" id="HJA71538.1"/>
    </source>
</evidence>
<feature type="transmembrane region" description="Helical" evidence="7">
    <location>
        <begin position="232"/>
        <end position="250"/>
    </location>
</feature>
<comment type="subcellular location">
    <subcellularLocation>
        <location evidence="1">Cell membrane</location>
        <topology evidence="1">Multi-pass membrane protein</topology>
    </subcellularLocation>
</comment>
<evidence type="ECO:0000256" key="5">
    <source>
        <dbReference type="ARBA" id="ARBA00023136"/>
    </source>
</evidence>
<feature type="domain" description="Threonine/serine exporter-like N-terminal" evidence="8">
    <location>
        <begin position="11"/>
        <end position="246"/>
    </location>
</feature>
<proteinExistence type="inferred from homology"/>
<comment type="caution">
    <text evidence="9">The sequence shown here is derived from an EMBL/GenBank/DDBJ whole genome shotgun (WGS) entry which is preliminary data.</text>
</comment>
<dbReference type="PANTHER" id="PTHR34390:SF2">
    <property type="entry name" value="SUCCINATE TRANSPORTER SUBUNIT YJJP-RELATED"/>
    <property type="match status" value="1"/>
</dbReference>
<reference evidence="9" key="1">
    <citation type="journal article" date="2021" name="PeerJ">
        <title>Extensive microbial diversity within the chicken gut microbiome revealed by metagenomics and culture.</title>
        <authorList>
            <person name="Gilroy R."/>
            <person name="Ravi A."/>
            <person name="Getino M."/>
            <person name="Pursley I."/>
            <person name="Horton D.L."/>
            <person name="Alikhan N.F."/>
            <person name="Baker D."/>
            <person name="Gharbi K."/>
            <person name="Hall N."/>
            <person name="Watson M."/>
            <person name="Adriaenssens E.M."/>
            <person name="Foster-Nyarko E."/>
            <person name="Jarju S."/>
            <person name="Secka A."/>
            <person name="Antonio M."/>
            <person name="Oren A."/>
            <person name="Chaudhuri R.R."/>
            <person name="La Ragione R."/>
            <person name="Hildebrand F."/>
            <person name="Pallen M.J."/>
        </authorList>
    </citation>
    <scope>NUCLEOTIDE SEQUENCE</scope>
    <source>
        <strain evidence="9">CHK178-16964</strain>
    </source>
</reference>
<reference evidence="9" key="2">
    <citation type="submission" date="2021-04" db="EMBL/GenBank/DDBJ databases">
        <authorList>
            <person name="Gilroy R."/>
        </authorList>
    </citation>
    <scope>NUCLEOTIDE SEQUENCE</scope>
    <source>
        <strain evidence="9">CHK178-16964</strain>
    </source>
</reference>
<keyword evidence="5 7" id="KW-0472">Membrane</keyword>
<dbReference type="Proteomes" id="UP000823900">
    <property type="component" value="Unassembled WGS sequence"/>
</dbReference>
<name>A0A9D2HJN6_9FIRM</name>
<accession>A0A9D2HJN6</accession>
<evidence type="ECO:0000256" key="7">
    <source>
        <dbReference type="SAM" id="Phobius"/>
    </source>
</evidence>
<feature type="transmembrane region" description="Helical" evidence="7">
    <location>
        <begin position="194"/>
        <end position="211"/>
    </location>
</feature>
<dbReference type="GO" id="GO:0022857">
    <property type="term" value="F:transmembrane transporter activity"/>
    <property type="evidence" value="ECO:0007669"/>
    <property type="project" value="InterPro"/>
</dbReference>
<evidence type="ECO:0000313" key="10">
    <source>
        <dbReference type="Proteomes" id="UP000823900"/>
    </source>
</evidence>
<dbReference type="InterPro" id="IPR050539">
    <property type="entry name" value="ThrE_Dicarb/AminoAcid_Exp"/>
</dbReference>
<feature type="transmembrane region" description="Helical" evidence="7">
    <location>
        <begin position="166"/>
        <end position="188"/>
    </location>
</feature>
<dbReference type="GO" id="GO:0015744">
    <property type="term" value="P:succinate transport"/>
    <property type="evidence" value="ECO:0007669"/>
    <property type="project" value="TreeGrafter"/>
</dbReference>
<organism evidence="9 10">
    <name type="scientific">Candidatus Lachnoclostridium stercoravium</name>
    <dbReference type="NCBI Taxonomy" id="2838633"/>
    <lineage>
        <taxon>Bacteria</taxon>
        <taxon>Bacillati</taxon>
        <taxon>Bacillota</taxon>
        <taxon>Clostridia</taxon>
        <taxon>Lachnospirales</taxon>
        <taxon>Lachnospiraceae</taxon>
    </lineage>
</organism>
<protein>
    <submittedName>
        <fullName evidence="9">Threonine/serine exporter family protein</fullName>
    </submittedName>
</protein>
<feature type="transmembrane region" description="Helical" evidence="7">
    <location>
        <begin position="124"/>
        <end position="154"/>
    </location>
</feature>
<dbReference type="Pfam" id="PF06738">
    <property type="entry name" value="ThrE"/>
    <property type="match status" value="1"/>
</dbReference>
<evidence type="ECO:0000256" key="2">
    <source>
        <dbReference type="ARBA" id="ARBA00022475"/>
    </source>
</evidence>
<evidence type="ECO:0000256" key="4">
    <source>
        <dbReference type="ARBA" id="ARBA00022989"/>
    </source>
</evidence>
<sequence>MDSRNKMLNMLLDIGEELLKNGAEVKRVEDTLERMGRAYGAVRMNVFAITSSITVTMAFADDQEVTQMRRIVNSGATDFSRVEDLNGLSRRFCEGTLAAEELQRMIGDEKKKGLSRKRLYLGSIVTAAGMCVFFGGSLADGAAAAAFALLICIMQEKLQPFCANQMIFNLICAFLTGLSIAVLARLVPFLHGDQIMIGDIMLLIPGIAMTNSIKDIMVGDTISGIMRLTESLLWASALACGFMAAVWIVGI</sequence>
<keyword evidence="2" id="KW-1003">Cell membrane</keyword>
<dbReference type="InterPro" id="IPR010619">
    <property type="entry name" value="ThrE-like_N"/>
</dbReference>
<evidence type="ECO:0000256" key="3">
    <source>
        <dbReference type="ARBA" id="ARBA00022692"/>
    </source>
</evidence>
<dbReference type="PANTHER" id="PTHR34390">
    <property type="entry name" value="UPF0442 PROTEIN YJJB-RELATED"/>
    <property type="match status" value="1"/>
</dbReference>